<dbReference type="InterPro" id="IPR031319">
    <property type="entry name" value="A-amylase_C"/>
</dbReference>
<dbReference type="Pfam" id="PF00128">
    <property type="entry name" value="Alpha-amylase"/>
    <property type="match status" value="1"/>
</dbReference>
<dbReference type="OMA" id="WGNRNTI"/>
<sequence length="486" mass="52694">MFEWNWNSIKAECVAFLGPAGYGYVQTSPPNAHIVGKQWWTAYQPTSYDLVSNRGTREEFIDMVNTCKTAGVQVIADAVVNHMSGASAGTSTLGTNFTHYDYPGTYSANDFHYCGLTPDNNIADYTNRDQVQKCQLVGLADLATDTDYVQGRLADYLKDLLSTGVTGLRIDAAKHIASSDITNILSRVGPVPYITQEVIYGDNEPIQPSEYVANGAVQEFRYTNTLKWAFTEGGIDTLQDFGNRGWLDSKSANVFVANHDTERDSSLNYKSAMNTYYLATIFSLAHPYGANPTVLSSYFFEARDDGAPNNWQGACQGISGDKGWLCQHRWPGISGLVGFRNTVGDSEITNWQTGTHQQIAFGRGNLGFVAINNESAQWSAEFTTSLPDGSYCNVNGGAPRDGCMGSPITISGGKFTANITPRTALAVHVGAMAPAGLAQSFAVNSVQEDPLALAMRNAGLTSLKTKRHANGIRSLKEAGKRRLSIV</sequence>
<dbReference type="InterPro" id="IPR017853">
    <property type="entry name" value="GH"/>
</dbReference>
<dbReference type="InterPro" id="IPR006046">
    <property type="entry name" value="Alpha_amylase"/>
</dbReference>
<dbReference type="GO" id="GO:0004556">
    <property type="term" value="F:alpha-amylase activity"/>
    <property type="evidence" value="ECO:0007669"/>
    <property type="project" value="UniProtKB-UniRule"/>
</dbReference>
<keyword evidence="5" id="KW-0479">Metal-binding</keyword>
<evidence type="ECO:0000256" key="6">
    <source>
        <dbReference type="ARBA" id="ARBA00022801"/>
    </source>
</evidence>
<organism evidence="14 15">
    <name type="scientific">Serendipita indica (strain DSM 11827)</name>
    <name type="common">Root endophyte fungus</name>
    <name type="synonym">Piriformospora indica</name>
    <dbReference type="NCBI Taxonomy" id="1109443"/>
    <lineage>
        <taxon>Eukaryota</taxon>
        <taxon>Fungi</taxon>
        <taxon>Dikarya</taxon>
        <taxon>Basidiomycota</taxon>
        <taxon>Agaricomycotina</taxon>
        <taxon>Agaricomycetes</taxon>
        <taxon>Sebacinales</taxon>
        <taxon>Serendipitaceae</taxon>
        <taxon>Serendipita</taxon>
    </lineage>
</organism>
<comment type="catalytic activity">
    <reaction evidence="1 11">
        <text>Endohydrolysis of (1-&gt;4)-alpha-D-glucosidic linkages in polysaccharides containing three or more (1-&gt;4)-alpha-linked D-glucose units.</text>
        <dbReference type="EC" id="3.2.1.1"/>
    </reaction>
</comment>
<protein>
    <recommendedName>
        <fullName evidence="4 11">Alpha-amylase</fullName>
        <ecNumber evidence="4 11">3.2.1.1</ecNumber>
    </recommendedName>
</protein>
<evidence type="ECO:0000256" key="9">
    <source>
        <dbReference type="ARBA" id="ARBA00023295"/>
    </source>
</evidence>
<dbReference type="SMART" id="SM00632">
    <property type="entry name" value="Aamy_C"/>
    <property type="match status" value="1"/>
</dbReference>
<dbReference type="InterPro" id="IPR006048">
    <property type="entry name" value="A-amylase/branching_C"/>
</dbReference>
<evidence type="ECO:0000256" key="2">
    <source>
        <dbReference type="ARBA" id="ARBA00001913"/>
    </source>
</evidence>
<comment type="similarity">
    <text evidence="3 10">Belongs to the glycosyl hydrolase 13 family.</text>
</comment>
<evidence type="ECO:0000256" key="10">
    <source>
        <dbReference type="RuleBase" id="RU003615"/>
    </source>
</evidence>
<reference evidence="14 15" key="1">
    <citation type="journal article" date="2011" name="PLoS Pathog.">
        <title>Endophytic Life Strategies Decoded by Genome and Transcriptome Analyses of the Mutualistic Root Symbiont Piriformospora indica.</title>
        <authorList>
            <person name="Zuccaro A."/>
            <person name="Lahrmann U."/>
            <person name="Guldener U."/>
            <person name="Langen G."/>
            <person name="Pfiffi S."/>
            <person name="Biedenkopf D."/>
            <person name="Wong P."/>
            <person name="Samans B."/>
            <person name="Grimm C."/>
            <person name="Basiewicz M."/>
            <person name="Murat C."/>
            <person name="Martin F."/>
            <person name="Kogel K.H."/>
        </authorList>
    </citation>
    <scope>NUCLEOTIDE SEQUENCE [LARGE SCALE GENOMIC DNA]</scope>
    <source>
        <strain evidence="14 15">DSM 11827</strain>
    </source>
</reference>
<keyword evidence="7" id="KW-0106">Calcium</keyword>
<comment type="cofactor">
    <cofactor evidence="2">
        <name>Ca(2+)</name>
        <dbReference type="ChEBI" id="CHEBI:29108"/>
    </cofactor>
</comment>
<dbReference type="GO" id="GO:0046872">
    <property type="term" value="F:metal ion binding"/>
    <property type="evidence" value="ECO:0007669"/>
    <property type="project" value="UniProtKB-KW"/>
</dbReference>
<dbReference type="PRINTS" id="PR00110">
    <property type="entry name" value="ALPHAAMYLASE"/>
</dbReference>
<dbReference type="EC" id="3.2.1.1" evidence="4 11"/>
<dbReference type="InterPro" id="IPR006047">
    <property type="entry name" value="GH13_cat_dom"/>
</dbReference>
<keyword evidence="15" id="KW-1185">Reference proteome</keyword>
<evidence type="ECO:0000256" key="8">
    <source>
        <dbReference type="ARBA" id="ARBA00023277"/>
    </source>
</evidence>
<dbReference type="SMART" id="SM00642">
    <property type="entry name" value="Aamy"/>
    <property type="match status" value="1"/>
</dbReference>
<dbReference type="Gene3D" id="3.20.20.80">
    <property type="entry name" value="Glycosidases"/>
    <property type="match status" value="1"/>
</dbReference>
<name>G4TCP6_SERID</name>
<feature type="domain" description="Glycosyl hydrolase family 13 catalytic" evidence="13">
    <location>
        <begin position="1"/>
        <end position="340"/>
    </location>
</feature>
<accession>G4TCP6</accession>
<dbReference type="InParanoid" id="G4TCP6"/>
<evidence type="ECO:0000259" key="12">
    <source>
        <dbReference type="SMART" id="SM00632"/>
    </source>
</evidence>
<evidence type="ECO:0000256" key="3">
    <source>
        <dbReference type="ARBA" id="ARBA00008061"/>
    </source>
</evidence>
<proteinExistence type="inferred from homology"/>
<dbReference type="Pfam" id="PF02806">
    <property type="entry name" value="Alpha-amylase_C"/>
    <property type="match status" value="1"/>
</dbReference>
<dbReference type="OrthoDB" id="550577at2759"/>
<keyword evidence="9 11" id="KW-0326">Glycosidase</keyword>
<dbReference type="SUPFAM" id="SSF51445">
    <property type="entry name" value="(Trans)glycosidases"/>
    <property type="match status" value="1"/>
</dbReference>
<comment type="caution">
    <text evidence="14">The sequence shown here is derived from an EMBL/GenBank/DDBJ whole genome shotgun (WGS) entry which is preliminary data.</text>
</comment>
<dbReference type="STRING" id="1109443.G4TCP6"/>
<keyword evidence="6 11" id="KW-0378">Hydrolase</keyword>
<dbReference type="PANTHER" id="PTHR43447">
    <property type="entry name" value="ALPHA-AMYLASE"/>
    <property type="match status" value="1"/>
</dbReference>
<evidence type="ECO:0000259" key="13">
    <source>
        <dbReference type="SMART" id="SM00642"/>
    </source>
</evidence>
<evidence type="ECO:0000256" key="1">
    <source>
        <dbReference type="ARBA" id="ARBA00000548"/>
    </source>
</evidence>
<dbReference type="Gene3D" id="2.60.40.1180">
    <property type="entry name" value="Golgi alpha-mannosidase II"/>
    <property type="match status" value="1"/>
</dbReference>
<evidence type="ECO:0000313" key="14">
    <source>
        <dbReference type="EMBL" id="CCA69087.1"/>
    </source>
</evidence>
<dbReference type="CDD" id="cd11317">
    <property type="entry name" value="AmyAc_bac_euk_AmyA"/>
    <property type="match status" value="1"/>
</dbReference>
<dbReference type="eggNOG" id="KOG2212">
    <property type="taxonomic scope" value="Eukaryota"/>
</dbReference>
<evidence type="ECO:0000256" key="7">
    <source>
        <dbReference type="ARBA" id="ARBA00022837"/>
    </source>
</evidence>
<dbReference type="SUPFAM" id="SSF51011">
    <property type="entry name" value="Glycosyl hydrolase domain"/>
    <property type="match status" value="1"/>
</dbReference>
<evidence type="ECO:0000256" key="11">
    <source>
        <dbReference type="RuleBase" id="RU361134"/>
    </source>
</evidence>
<feature type="domain" description="Alpha-amylase C-terminal" evidence="12">
    <location>
        <begin position="349"/>
        <end position="432"/>
    </location>
</feature>
<dbReference type="GO" id="GO:0005975">
    <property type="term" value="P:carbohydrate metabolic process"/>
    <property type="evidence" value="ECO:0007669"/>
    <property type="project" value="InterPro"/>
</dbReference>
<dbReference type="EMBL" id="CAFZ01000046">
    <property type="protein sequence ID" value="CCA69087.1"/>
    <property type="molecule type" value="Genomic_DNA"/>
</dbReference>
<dbReference type="InterPro" id="IPR013780">
    <property type="entry name" value="Glyco_hydro_b"/>
</dbReference>
<keyword evidence="8 11" id="KW-0119">Carbohydrate metabolism</keyword>
<dbReference type="Proteomes" id="UP000007148">
    <property type="component" value="Unassembled WGS sequence"/>
</dbReference>
<evidence type="ECO:0000256" key="5">
    <source>
        <dbReference type="ARBA" id="ARBA00022723"/>
    </source>
</evidence>
<dbReference type="AlphaFoldDB" id="G4TCP6"/>
<dbReference type="HOGENOM" id="CLU_013336_0_0_1"/>
<evidence type="ECO:0000313" key="15">
    <source>
        <dbReference type="Proteomes" id="UP000007148"/>
    </source>
</evidence>
<evidence type="ECO:0000256" key="4">
    <source>
        <dbReference type="ARBA" id="ARBA00012595"/>
    </source>
</evidence>
<gene>
    <name evidence="14" type="ORF">PIIN_02945</name>
</gene>